<dbReference type="SUPFAM" id="SSF47576">
    <property type="entry name" value="Calponin-homology domain, CH-domain"/>
    <property type="match status" value="1"/>
</dbReference>
<dbReference type="Proteomes" id="UP001151699">
    <property type="component" value="Chromosome C"/>
</dbReference>
<dbReference type="Gene3D" id="1.10.418.10">
    <property type="entry name" value="Calponin-like domain"/>
    <property type="match status" value="2"/>
</dbReference>
<feature type="coiled-coil region" evidence="3">
    <location>
        <begin position="1920"/>
        <end position="1947"/>
    </location>
</feature>
<gene>
    <name evidence="6" type="primary">Dys_1</name>
    <name evidence="6" type="ORF">Bhyg_14578</name>
</gene>
<dbReference type="InterPro" id="IPR001589">
    <property type="entry name" value="Actinin_actin-bd_CS"/>
</dbReference>
<keyword evidence="1" id="KW-0677">Repeat</keyword>
<feature type="region of interest" description="Disordered" evidence="4">
    <location>
        <begin position="351"/>
        <end position="390"/>
    </location>
</feature>
<dbReference type="GO" id="GO:0003779">
    <property type="term" value="F:actin binding"/>
    <property type="evidence" value="ECO:0007669"/>
    <property type="project" value="UniProtKB-KW"/>
</dbReference>
<evidence type="ECO:0000313" key="7">
    <source>
        <dbReference type="Proteomes" id="UP001151699"/>
    </source>
</evidence>
<dbReference type="OrthoDB" id="10057795at2759"/>
<dbReference type="SMART" id="SM00033">
    <property type="entry name" value="CH"/>
    <property type="match status" value="2"/>
</dbReference>
<comment type="caution">
    <text evidence="6">The sequence shown here is derived from an EMBL/GenBank/DDBJ whole genome shotgun (WGS) entry which is preliminary data.</text>
</comment>
<accession>A0A9Q0MTC1</accession>
<dbReference type="InterPro" id="IPR001715">
    <property type="entry name" value="CH_dom"/>
</dbReference>
<dbReference type="EMBL" id="WJQU01000004">
    <property type="protein sequence ID" value="KAJ6635992.1"/>
    <property type="molecule type" value="Genomic_DNA"/>
</dbReference>
<organism evidence="6 7">
    <name type="scientific">Pseudolycoriella hygida</name>
    <dbReference type="NCBI Taxonomy" id="35572"/>
    <lineage>
        <taxon>Eukaryota</taxon>
        <taxon>Metazoa</taxon>
        <taxon>Ecdysozoa</taxon>
        <taxon>Arthropoda</taxon>
        <taxon>Hexapoda</taxon>
        <taxon>Insecta</taxon>
        <taxon>Pterygota</taxon>
        <taxon>Neoptera</taxon>
        <taxon>Endopterygota</taxon>
        <taxon>Diptera</taxon>
        <taxon>Nematocera</taxon>
        <taxon>Sciaroidea</taxon>
        <taxon>Sciaridae</taxon>
        <taxon>Pseudolycoriella</taxon>
    </lineage>
</organism>
<dbReference type="SMART" id="SM00150">
    <property type="entry name" value="SPEC"/>
    <property type="match status" value="8"/>
</dbReference>
<dbReference type="SUPFAM" id="SSF46966">
    <property type="entry name" value="Spectrin repeat"/>
    <property type="match status" value="8"/>
</dbReference>
<dbReference type="PROSITE" id="PS50021">
    <property type="entry name" value="CH"/>
    <property type="match status" value="2"/>
</dbReference>
<dbReference type="CDD" id="cd21186">
    <property type="entry name" value="CH_DMD-like_rpt1"/>
    <property type="match status" value="1"/>
</dbReference>
<dbReference type="InterPro" id="IPR002017">
    <property type="entry name" value="Spectrin_repeat"/>
</dbReference>
<evidence type="ECO:0000259" key="5">
    <source>
        <dbReference type="PROSITE" id="PS50021"/>
    </source>
</evidence>
<dbReference type="InterPro" id="IPR036872">
    <property type="entry name" value="CH_dom_sf"/>
</dbReference>
<dbReference type="FunFam" id="1.20.58.60:FF:000075">
    <property type="entry name" value="utrophin isoform X1"/>
    <property type="match status" value="1"/>
</dbReference>
<proteinExistence type="predicted"/>
<dbReference type="GO" id="GO:0005737">
    <property type="term" value="C:cytoplasm"/>
    <property type="evidence" value="ECO:0007669"/>
    <property type="project" value="UniProtKB-ARBA"/>
</dbReference>
<feature type="domain" description="Calponin-homology (CH)" evidence="5">
    <location>
        <begin position="37"/>
        <end position="141"/>
    </location>
</feature>
<dbReference type="PROSITE" id="PS00019">
    <property type="entry name" value="ACTININ_1"/>
    <property type="match status" value="1"/>
</dbReference>
<evidence type="ECO:0000256" key="2">
    <source>
        <dbReference type="ARBA" id="ARBA00023203"/>
    </source>
</evidence>
<dbReference type="Gene3D" id="1.20.58.60">
    <property type="match status" value="5"/>
</dbReference>
<feature type="coiled-coil region" evidence="3">
    <location>
        <begin position="2439"/>
        <end position="2469"/>
    </location>
</feature>
<feature type="compositionally biased region" description="Basic and acidic residues" evidence="4">
    <location>
        <begin position="351"/>
        <end position="366"/>
    </location>
</feature>
<evidence type="ECO:0000256" key="1">
    <source>
        <dbReference type="ARBA" id="ARBA00022737"/>
    </source>
</evidence>
<dbReference type="CDD" id="cd00176">
    <property type="entry name" value="SPEC"/>
    <property type="match status" value="2"/>
</dbReference>
<feature type="coiled-coil region" evidence="3">
    <location>
        <begin position="686"/>
        <end position="713"/>
    </location>
</feature>
<keyword evidence="7" id="KW-1185">Reference proteome</keyword>
<feature type="compositionally biased region" description="Polar residues" evidence="4">
    <location>
        <begin position="373"/>
        <end position="390"/>
    </location>
</feature>
<protein>
    <submittedName>
        <fullName evidence="6">Dystrophin, isoforms A/C/F/G/H</fullName>
    </submittedName>
</protein>
<reference evidence="6" key="1">
    <citation type="submission" date="2022-07" db="EMBL/GenBank/DDBJ databases">
        <authorList>
            <person name="Trinca V."/>
            <person name="Uliana J.V.C."/>
            <person name="Torres T.T."/>
            <person name="Ward R.J."/>
            <person name="Monesi N."/>
        </authorList>
    </citation>
    <scope>NUCLEOTIDE SEQUENCE</scope>
    <source>
        <strain evidence="6">HSMRA1968</strain>
        <tissue evidence="6">Whole embryos</tissue>
    </source>
</reference>
<feature type="non-terminal residue" evidence="6">
    <location>
        <position position="1"/>
    </location>
</feature>
<feature type="domain" description="Calponin-homology (CH)" evidence="5">
    <location>
        <begin position="152"/>
        <end position="255"/>
    </location>
</feature>
<name>A0A9Q0MTC1_9DIPT</name>
<dbReference type="PANTHER" id="PTHR11915">
    <property type="entry name" value="SPECTRIN/FILAMIN RELATED CYTOSKELETAL PROTEIN"/>
    <property type="match status" value="1"/>
</dbReference>
<dbReference type="Pfam" id="PF00435">
    <property type="entry name" value="Spectrin"/>
    <property type="match status" value="1"/>
</dbReference>
<dbReference type="InterPro" id="IPR018159">
    <property type="entry name" value="Spectrin/alpha-actinin"/>
</dbReference>
<dbReference type="Pfam" id="PF00307">
    <property type="entry name" value="CH"/>
    <property type="match status" value="2"/>
</dbReference>
<dbReference type="PROSITE" id="PS00020">
    <property type="entry name" value="ACTININ_2"/>
    <property type="match status" value="1"/>
</dbReference>
<evidence type="ECO:0000313" key="6">
    <source>
        <dbReference type="EMBL" id="KAJ6635992.1"/>
    </source>
</evidence>
<evidence type="ECO:0000256" key="4">
    <source>
        <dbReference type="SAM" id="MobiDB-lite"/>
    </source>
</evidence>
<feature type="region of interest" description="Disordered" evidence="4">
    <location>
        <begin position="1774"/>
        <end position="1795"/>
    </location>
</feature>
<evidence type="ECO:0000256" key="3">
    <source>
        <dbReference type="SAM" id="Coils"/>
    </source>
</evidence>
<sequence>KMKKQVIYRVDLDYNYKRQLRKPIDYYIQDVLDERQDVQKKTFTKWINAHLSKTTCPLVKDLFLDLRDGHKLLALLEILTNTQYKPEKGRMRVHHINNLNKALQVLQENGVKLLNISSEDIVAGNKKLTLGLIWIIALCFDGQKLVNSQAVSGIEKSLLNWVRQYTEPHGLIINDFSTSWSDGLAFLYILDGNVPDFDLNAAKKLHPIARFRIAFDLAAQHLQIDQLLDPEDVNTNKPDKKSILMYVMCLYHAIDARKIDQGSIQNLVQHFGSTEEIELLNEVEMDTVRSDDNANEAATPVIKTFHVEEAHHVGNVTDLDEISLNKSIENIDQIPSPSTMKRSATFTILKTDDGGKEMETDSHTEESVGTFGGDTNSRPQSYSNSRPQSTATNASIEIGSYQHAIEVVLSLLLEAEEVLSKDLASVTDLNEAKQQFQDHEDFMIKLSEYQQYVGSALEEGARLMSESQQTTGLTSEDQNEIKQQMFLLNERWETLRMKALNVQSKIHARLAKVQLEKIEELRFSLTITEDKISRMPDVSCNPDEMKKQLDEHRLLERSLDDQRALVDSLSNLVVIVNDDSFSELEDKLAALGERWSHVVKWTKNRWESLQEVSVKWKLLTDRYTVVCKWMDTRERDLKAMEGMEVTEIGSVMKRMNDLRYCGKDLDVLSEYLTELEGVALALKPASSNLLDKMENLNDRCEALKQIVEIQQSRIESMGFSFPAASKDASLDRPISWIDFQWKFQQNSEPAPLDVEMSPQSNKKRKIQKSDALRNIESKIQEMAIFIENSDAKLEDIWKLSLNQQSTLLTFLNEDLKRKIQEFLQVKAQLEECRATCDVSEEEERLSNVGSKYDELGFTLENLLAIHRKKVMKDKLHNNLMALKLTLADCRDWFKQHSNKASKEDLQNRLSCMDKFSGDINEAKTAWSTEMSTDLKEWKRDFDQFYSSWFDLRSALVRLLQEQGGVEDVSALRRELEDFVSETEETYVVVDDMERMNENLEKLENLKVKYTKLQELHDYISDKISQSSENDDLFEVWSKLPNLINERTIKQNTSIENLKHFNNEFNEILHSLSQLESILCEDVFILGEFQTLREMSDRYESHISDIKRIEIDIISVKNFSEIIAKDGEDDHKRFLAKKIKDVNDRYTKIIDLYQQNSKRLHQVRTQTESVILKINQMDVWLNDLAMNTPKCSNSDITNSNELFQIKTKFQSLKETCEHQTIAFRELNEMGNEMLIQIDDLNQMKSGKKYSYLAKEFTKLNARWNEITSIVYNRTALLEHISCQLGEFKTFVVGETAYLDKLEKCLRKSPQNAADAEEMYEELDDLENNIRNHSDDRLEKIQEIAAELVEHKIMVTSITDEVRNITDRWQLLQHQAKQREQMLQRAVSEAQTSETRVSTMQQWISRVDCILKEHLENDTTMEDLPHDFQRLIDEFDNNEELLKDMHEEVKSHQQKGKQEAAHRLQEQVDLLQHEDWTGFVGPDDISLILISQPFVADGFSERFLSCKDKLSSFTSPQAAFETRLNRAVGELRSVERNSCILDVQSAGPSNVQDQCQHCLKMYRTLSEIKPEIESVIKTGRKICEDRTTKNPKKLSQSIDALKHLYNALGEHVTQSKNILEKLLKLANGIEDNINGIDKWLEDSNKDLKHICEIEKLLEQCNRMYDEYKESCDAIYLEEVREKIDELETKFSVHSNKGSLLKKLREMSSTLQNLDSISLDTLRTMEKDLEDMDTTNPSVKELHKEVQEAVKIGLSSKTRLKETNTEIVVVSDTVRQRRSRTPMSSENSDKIITETESTESRSNVLPDLLPTTFRLAESSSLFSQISVDEIANSEEIDANRNHEESGDDDVSVVEIREGNLTPKMQVRISNQELEHMAKIEDVTNTISIIETVETFEPEFVETVNIVYASDASSCSTPVMGDREDMTERENTSYEANFDDLEEEFDGEIQEKSSSGTILVEKQRLSQNEGQPSFLMKERDLLKDSENDKIERMKHKRIIAPALKEILSYQERDSFYGSDKENFDDPLVFSEDEDIPRFSLEMNADVDSDSDTVLSFIHLFSIQDNVSLRKTSKVVNIIELQFYFQGRIETPNSAKSTGQQNKFPDLTATSMVSKNSISLEQRVFEFDKTAKYMIRKLEATRQAIERCDEGAEAIEHLKLSIAPDAATLISQGDTLVLETHGKSTELSATVMKTQSLLREKFREMKHARFPKTIEEWSAEHLQKAPTIQPENHNLPKEKSLNEKQLLTGLKSELPRRMSDDSGVRKLIETINTLISQPINHSLETELLRHVEVIRDRQEDLKVAMDVSPRSKATMESLERAKRELSSHCDAIKLSLANLNRAKEWQFNENSPSYNPSTTPNESFNGSLKSENKSEAYVPGSFTSKAKAKFFANTPIVPDASFDVKYTAMSNWLDTNQTMLKKQSVEVGDIDAILIATKRQKEVLRELEIKKPQLEELVQTAESLKTDANRQELHLKDPIENDDQYYLFECNQRLKILVAFMHKIKSLTKIYSMFRPIRNAQRLSVYRNEKLFVEIG</sequence>
<feature type="coiled-coil region" evidence="3">
    <location>
        <begin position="1426"/>
        <end position="1472"/>
    </location>
</feature>
<feature type="coiled-coil region" evidence="3">
    <location>
        <begin position="1314"/>
        <end position="1341"/>
    </location>
</feature>
<keyword evidence="3" id="KW-0175">Coiled coil</keyword>
<keyword evidence="2" id="KW-0009">Actin-binding</keyword>